<dbReference type="GO" id="GO:0006094">
    <property type="term" value="P:gluconeogenesis"/>
    <property type="evidence" value="ECO:0007669"/>
    <property type="project" value="UniProtKB-KW"/>
</dbReference>
<dbReference type="Pfam" id="PF00121">
    <property type="entry name" value="TIM"/>
    <property type="match status" value="1"/>
</dbReference>
<dbReference type="EMBL" id="LAZR01023828">
    <property type="protein sequence ID" value="KKL77178.1"/>
    <property type="molecule type" value="Genomic_DNA"/>
</dbReference>
<dbReference type="InterPro" id="IPR020861">
    <property type="entry name" value="Triosephosphate_isomerase_AS"/>
</dbReference>
<dbReference type="InterPro" id="IPR000652">
    <property type="entry name" value="Triosephosphate_isomerase"/>
</dbReference>
<dbReference type="InterPro" id="IPR035990">
    <property type="entry name" value="TIM_sf"/>
</dbReference>
<dbReference type="PROSITE" id="PS00171">
    <property type="entry name" value="TIM_1"/>
    <property type="match status" value="1"/>
</dbReference>
<dbReference type="PANTHER" id="PTHR21139:SF42">
    <property type="entry name" value="TRIOSEPHOSPHATE ISOMERASE"/>
    <property type="match status" value="1"/>
</dbReference>
<dbReference type="EC" id="5.3.1.1" evidence="2"/>
<sequence length="256" mass="28089">MNNRVPLVAGNWKMFKTCPEAVETARQLVQLLSDATEVEVMIAPPFTALSPVSDALNESNISLGAQNLFWEKKGAYTGEISPAMLVSTGCRYVIIGHSERRQYFGENDGTVNKKLKAALNARLIPILCIGESENERESDRTFSVLDKQIKIGLKDLVSKDLDRMILAYEPVWAIGTGKTATSDQAQEVHQFLRSLLEKSFGTRFSQLIRILYGGSVKPDNISELMAMPDIDGALVGGASLDPDTFSKIVNHIGLSL</sequence>
<proteinExistence type="inferred from homology"/>
<dbReference type="GO" id="GO:0046166">
    <property type="term" value="P:glyceraldehyde-3-phosphate biosynthetic process"/>
    <property type="evidence" value="ECO:0007669"/>
    <property type="project" value="TreeGrafter"/>
</dbReference>
<gene>
    <name evidence="7" type="ORF">LCGC14_2037490</name>
</gene>
<dbReference type="SUPFAM" id="SSF51351">
    <property type="entry name" value="Triosephosphate isomerase (TIM)"/>
    <property type="match status" value="1"/>
</dbReference>
<evidence type="ECO:0000256" key="1">
    <source>
        <dbReference type="ARBA" id="ARBA00004680"/>
    </source>
</evidence>
<dbReference type="GO" id="GO:0004807">
    <property type="term" value="F:triose-phosphate isomerase activity"/>
    <property type="evidence" value="ECO:0007669"/>
    <property type="project" value="UniProtKB-EC"/>
</dbReference>
<dbReference type="AlphaFoldDB" id="A0A0F9ESQ7"/>
<keyword evidence="6" id="KW-0413">Isomerase</keyword>
<evidence type="ECO:0000256" key="6">
    <source>
        <dbReference type="ARBA" id="ARBA00023235"/>
    </source>
</evidence>
<dbReference type="InterPro" id="IPR022896">
    <property type="entry name" value="TrioseP_Isoase_bac/euk"/>
</dbReference>
<comment type="pathway">
    <text evidence="1">Carbohydrate degradation; glycolysis; D-glyceraldehyde 3-phosphate from glycerone phosphate: step 1/1.</text>
</comment>
<evidence type="ECO:0000256" key="4">
    <source>
        <dbReference type="ARBA" id="ARBA00022490"/>
    </source>
</evidence>
<reference evidence="7" key="1">
    <citation type="journal article" date="2015" name="Nature">
        <title>Complex archaea that bridge the gap between prokaryotes and eukaryotes.</title>
        <authorList>
            <person name="Spang A."/>
            <person name="Saw J.H."/>
            <person name="Jorgensen S.L."/>
            <person name="Zaremba-Niedzwiedzka K."/>
            <person name="Martijn J."/>
            <person name="Lind A.E."/>
            <person name="van Eijk R."/>
            <person name="Schleper C."/>
            <person name="Guy L."/>
            <person name="Ettema T.J."/>
        </authorList>
    </citation>
    <scope>NUCLEOTIDE SEQUENCE</scope>
</reference>
<evidence type="ECO:0000256" key="2">
    <source>
        <dbReference type="ARBA" id="ARBA00011940"/>
    </source>
</evidence>
<dbReference type="GO" id="GO:0019563">
    <property type="term" value="P:glycerol catabolic process"/>
    <property type="evidence" value="ECO:0007669"/>
    <property type="project" value="TreeGrafter"/>
</dbReference>
<protein>
    <recommendedName>
        <fullName evidence="2">triose-phosphate isomerase</fullName>
        <ecNumber evidence="2">5.3.1.1</ecNumber>
    </recommendedName>
</protein>
<dbReference type="GO" id="GO:0006096">
    <property type="term" value="P:glycolytic process"/>
    <property type="evidence" value="ECO:0007669"/>
    <property type="project" value="UniProtKB-KW"/>
</dbReference>
<evidence type="ECO:0000256" key="3">
    <source>
        <dbReference type="ARBA" id="ARBA00022432"/>
    </source>
</evidence>
<keyword evidence="4" id="KW-0963">Cytoplasm</keyword>
<dbReference type="PANTHER" id="PTHR21139">
    <property type="entry name" value="TRIOSEPHOSPHATE ISOMERASE"/>
    <property type="match status" value="1"/>
</dbReference>
<dbReference type="CDD" id="cd00311">
    <property type="entry name" value="TIM"/>
    <property type="match status" value="1"/>
</dbReference>
<evidence type="ECO:0000313" key="7">
    <source>
        <dbReference type="EMBL" id="KKL77178.1"/>
    </source>
</evidence>
<dbReference type="NCBIfam" id="TIGR00419">
    <property type="entry name" value="tim"/>
    <property type="match status" value="1"/>
</dbReference>
<accession>A0A0F9ESQ7</accession>
<comment type="caution">
    <text evidence="7">The sequence shown here is derived from an EMBL/GenBank/DDBJ whole genome shotgun (WGS) entry which is preliminary data.</text>
</comment>
<dbReference type="Gene3D" id="3.20.20.70">
    <property type="entry name" value="Aldolase class I"/>
    <property type="match status" value="1"/>
</dbReference>
<dbReference type="GO" id="GO:0005829">
    <property type="term" value="C:cytosol"/>
    <property type="evidence" value="ECO:0007669"/>
    <property type="project" value="TreeGrafter"/>
</dbReference>
<dbReference type="HAMAP" id="MF_00147_B">
    <property type="entry name" value="TIM_B"/>
    <property type="match status" value="1"/>
</dbReference>
<dbReference type="InterPro" id="IPR013785">
    <property type="entry name" value="Aldolase_TIM"/>
</dbReference>
<keyword evidence="5" id="KW-0324">Glycolysis</keyword>
<name>A0A0F9ESQ7_9ZZZZ</name>
<evidence type="ECO:0000256" key="5">
    <source>
        <dbReference type="ARBA" id="ARBA00023152"/>
    </source>
</evidence>
<organism evidence="7">
    <name type="scientific">marine sediment metagenome</name>
    <dbReference type="NCBI Taxonomy" id="412755"/>
    <lineage>
        <taxon>unclassified sequences</taxon>
        <taxon>metagenomes</taxon>
        <taxon>ecological metagenomes</taxon>
    </lineage>
</organism>
<dbReference type="PROSITE" id="PS51440">
    <property type="entry name" value="TIM_2"/>
    <property type="match status" value="1"/>
</dbReference>
<keyword evidence="3" id="KW-0312">Gluconeogenesis</keyword>
<dbReference type="FunFam" id="3.20.20.70:FF:000016">
    <property type="entry name" value="Triosephosphate isomerase"/>
    <property type="match status" value="1"/>
</dbReference>